<dbReference type="InterPro" id="IPR012902">
    <property type="entry name" value="N_methyl_site"/>
</dbReference>
<keyword evidence="1" id="KW-0472">Membrane</keyword>
<reference evidence="3 4" key="1">
    <citation type="submission" date="2018-02" db="EMBL/GenBank/DDBJ databases">
        <title>Comparative genomes isolates from brazilian mangrove.</title>
        <authorList>
            <person name="Araujo J.E."/>
            <person name="Taketani R.G."/>
            <person name="Silva M.C.P."/>
            <person name="Loureco M.V."/>
            <person name="Andreote F.D."/>
        </authorList>
    </citation>
    <scope>NUCLEOTIDE SEQUENCE [LARGE SCALE GENOMIC DNA]</scope>
    <source>
        <strain evidence="3 4">Nap-Phe MGV</strain>
    </source>
</reference>
<dbReference type="NCBIfam" id="TIGR02532">
    <property type="entry name" value="IV_pilin_GFxxxE"/>
    <property type="match status" value="1"/>
</dbReference>
<dbReference type="OrthoDB" id="254869at2"/>
<feature type="transmembrane region" description="Helical" evidence="1">
    <location>
        <begin position="15"/>
        <end position="39"/>
    </location>
</feature>
<dbReference type="PANTHER" id="PTHR30093">
    <property type="entry name" value="GENERAL SECRETION PATHWAY PROTEIN G"/>
    <property type="match status" value="1"/>
</dbReference>
<evidence type="ECO:0000259" key="2">
    <source>
        <dbReference type="Pfam" id="PF07596"/>
    </source>
</evidence>
<dbReference type="Proteomes" id="UP000237819">
    <property type="component" value="Unassembled WGS sequence"/>
</dbReference>
<name>A0A2S8GLK8_9BACT</name>
<dbReference type="RefSeq" id="WP_105336280.1">
    <property type="nucleotide sequence ID" value="NZ_PUHZ01000015.1"/>
</dbReference>
<dbReference type="InterPro" id="IPR045584">
    <property type="entry name" value="Pilin-like"/>
</dbReference>
<sequence>MITLARAVPLSSRRAFTLVELLVVIAIIGVLVALLLPAVQQAREAARRMQCSNNNKQLGLAFHNYHGTFNSFPFSWNITTDLNGSNWPIQLLPFLEQSALSNQIDSRVPAFNEASSLGFPAAAVDANLAAIKTPLPMFMCPSCPEKELHDYKVPQGALSSGVPPTDLSWTSARSDYCAVSGVFKDFATLAYAGASSTSRSGALKQTGYGGESTATRLADITDGTSNTFLIGERVGGSNVYRKRVVDTTLTQNLGPTQGGGWGDVLIGEHWVAGTLYDGSYTSDGGPCAINCSNLRTHGFMSFHPGGAMFLMCDGSVQFNSSTVAAHTFASRITRANGEVISE</sequence>
<evidence type="ECO:0000313" key="3">
    <source>
        <dbReference type="EMBL" id="PQO45300.1"/>
    </source>
</evidence>
<dbReference type="InterPro" id="IPR027558">
    <property type="entry name" value="Pre_pil_HX9DG_C"/>
</dbReference>
<gene>
    <name evidence="3" type="ORF">C5Y93_15210</name>
</gene>
<dbReference type="SUPFAM" id="SSF54523">
    <property type="entry name" value="Pili subunits"/>
    <property type="match status" value="1"/>
</dbReference>
<dbReference type="AlphaFoldDB" id="A0A2S8GLK8"/>
<dbReference type="NCBIfam" id="TIGR04294">
    <property type="entry name" value="pre_pil_HX9DG"/>
    <property type="match status" value="1"/>
</dbReference>
<dbReference type="EMBL" id="PUHZ01000015">
    <property type="protein sequence ID" value="PQO45300.1"/>
    <property type="molecule type" value="Genomic_DNA"/>
</dbReference>
<comment type="caution">
    <text evidence="3">The sequence shown here is derived from an EMBL/GenBank/DDBJ whole genome shotgun (WGS) entry which is preliminary data.</text>
</comment>
<dbReference type="InterPro" id="IPR011453">
    <property type="entry name" value="DUF1559"/>
</dbReference>
<keyword evidence="1" id="KW-0812">Transmembrane</keyword>
<evidence type="ECO:0000313" key="4">
    <source>
        <dbReference type="Proteomes" id="UP000237819"/>
    </source>
</evidence>
<proteinExistence type="predicted"/>
<accession>A0A2S8GLK8</accession>
<keyword evidence="1" id="KW-1133">Transmembrane helix</keyword>
<evidence type="ECO:0000256" key="1">
    <source>
        <dbReference type="SAM" id="Phobius"/>
    </source>
</evidence>
<dbReference type="Pfam" id="PF07963">
    <property type="entry name" value="N_methyl"/>
    <property type="match status" value="1"/>
</dbReference>
<feature type="domain" description="DUF1559" evidence="2">
    <location>
        <begin position="40"/>
        <end position="324"/>
    </location>
</feature>
<dbReference type="PANTHER" id="PTHR30093:SF2">
    <property type="entry name" value="TYPE II SECRETION SYSTEM PROTEIN H"/>
    <property type="match status" value="1"/>
</dbReference>
<protein>
    <submittedName>
        <fullName evidence="3">Prepilin-type cleavage/methylation domain-containing protein</fullName>
    </submittedName>
</protein>
<dbReference type="Pfam" id="PF07596">
    <property type="entry name" value="SBP_bac_10"/>
    <property type="match status" value="1"/>
</dbReference>
<dbReference type="Gene3D" id="3.30.700.10">
    <property type="entry name" value="Glycoprotein, Type 4 Pilin"/>
    <property type="match status" value="1"/>
</dbReference>
<organism evidence="3 4">
    <name type="scientific">Blastopirellula marina</name>
    <dbReference type="NCBI Taxonomy" id="124"/>
    <lineage>
        <taxon>Bacteria</taxon>
        <taxon>Pseudomonadati</taxon>
        <taxon>Planctomycetota</taxon>
        <taxon>Planctomycetia</taxon>
        <taxon>Pirellulales</taxon>
        <taxon>Pirellulaceae</taxon>
        <taxon>Blastopirellula</taxon>
    </lineage>
</organism>